<dbReference type="AlphaFoldDB" id="A0AAV6XSC8"/>
<dbReference type="PANTHER" id="PTHR31639">
    <property type="entry name" value="F-BOX PROTEIN-LIKE"/>
    <property type="match status" value="1"/>
</dbReference>
<dbReference type="Pfam" id="PF00646">
    <property type="entry name" value="F-box"/>
    <property type="match status" value="1"/>
</dbReference>
<dbReference type="SUPFAM" id="SSF52047">
    <property type="entry name" value="RNI-like"/>
    <property type="match status" value="1"/>
</dbReference>
<dbReference type="InterPro" id="IPR006566">
    <property type="entry name" value="FBD"/>
</dbReference>
<dbReference type="Pfam" id="PF08387">
    <property type="entry name" value="FBD"/>
    <property type="match status" value="1"/>
</dbReference>
<reference evidence="2" key="1">
    <citation type="submission" date="2019-10" db="EMBL/GenBank/DDBJ databases">
        <authorList>
            <person name="Zhang R."/>
            <person name="Pan Y."/>
            <person name="Wang J."/>
            <person name="Ma R."/>
            <person name="Yu S."/>
        </authorList>
    </citation>
    <scope>NUCLEOTIDE SEQUENCE</scope>
    <source>
        <strain evidence="2">LA-IB0</strain>
        <tissue evidence="2">Leaf</tissue>
    </source>
</reference>
<dbReference type="SMART" id="SM00579">
    <property type="entry name" value="FBD"/>
    <property type="match status" value="1"/>
</dbReference>
<dbReference type="Pfam" id="PF24758">
    <property type="entry name" value="LRR_At5g56370"/>
    <property type="match status" value="1"/>
</dbReference>
<dbReference type="PANTHER" id="PTHR31639:SF312">
    <property type="entry name" value="CYCLIN-LIKE F-BOX"/>
    <property type="match status" value="1"/>
</dbReference>
<name>A0AAV6XSC8_9LAMI</name>
<dbReference type="Proteomes" id="UP000826271">
    <property type="component" value="Unassembled WGS sequence"/>
</dbReference>
<evidence type="ECO:0000313" key="3">
    <source>
        <dbReference type="Proteomes" id="UP000826271"/>
    </source>
</evidence>
<protein>
    <recommendedName>
        <fullName evidence="1">FBD domain-containing protein</fullName>
    </recommendedName>
</protein>
<dbReference type="EMBL" id="WHWC01000005">
    <property type="protein sequence ID" value="KAG8382013.1"/>
    <property type="molecule type" value="Genomic_DNA"/>
</dbReference>
<dbReference type="InterPro" id="IPR055411">
    <property type="entry name" value="LRR_FXL15/At3g58940/PEG3-like"/>
</dbReference>
<evidence type="ECO:0000259" key="1">
    <source>
        <dbReference type="SMART" id="SM00579"/>
    </source>
</evidence>
<feature type="domain" description="FBD" evidence="1">
    <location>
        <begin position="386"/>
        <end position="458"/>
    </location>
</feature>
<evidence type="ECO:0000313" key="2">
    <source>
        <dbReference type="EMBL" id="KAG8382013.1"/>
    </source>
</evidence>
<dbReference type="SUPFAM" id="SSF81383">
    <property type="entry name" value="F-box domain"/>
    <property type="match status" value="1"/>
</dbReference>
<dbReference type="Gene3D" id="3.80.10.10">
    <property type="entry name" value="Ribonuclease Inhibitor"/>
    <property type="match status" value="1"/>
</dbReference>
<keyword evidence="3" id="KW-1185">Reference proteome</keyword>
<dbReference type="InterPro" id="IPR032675">
    <property type="entry name" value="LRR_dom_sf"/>
</dbReference>
<organism evidence="2 3">
    <name type="scientific">Buddleja alternifolia</name>
    <dbReference type="NCBI Taxonomy" id="168488"/>
    <lineage>
        <taxon>Eukaryota</taxon>
        <taxon>Viridiplantae</taxon>
        <taxon>Streptophyta</taxon>
        <taxon>Embryophyta</taxon>
        <taxon>Tracheophyta</taxon>
        <taxon>Spermatophyta</taxon>
        <taxon>Magnoliopsida</taxon>
        <taxon>eudicotyledons</taxon>
        <taxon>Gunneridae</taxon>
        <taxon>Pentapetalae</taxon>
        <taxon>asterids</taxon>
        <taxon>lamiids</taxon>
        <taxon>Lamiales</taxon>
        <taxon>Scrophulariaceae</taxon>
        <taxon>Buddlejeae</taxon>
        <taxon>Buddleja</taxon>
    </lineage>
</organism>
<proteinExistence type="predicted"/>
<dbReference type="InterPro" id="IPR001810">
    <property type="entry name" value="F-box_dom"/>
</dbReference>
<comment type="caution">
    <text evidence="2">The sequence shown here is derived from an EMBL/GenBank/DDBJ whole genome shotgun (WGS) entry which is preliminary data.</text>
</comment>
<sequence length="467" mass="54042">MIFSQVYVYLTQFLTLLLTEMFKFFSFTRHKVSEEIEVPCSTDQDVKMEEPIRPELNFISNMPLNIIDNILRRLTLRQVVRTSILSREWRYKWLTCPELKFNIWYDRTFLRSHKLEKIIYQILRLHQGPLLKFVIQVPDLKSNPNIDQWVHMLPDTLQHLALHVSIGDKHKLTSRVCNLRNLRKLRLYNIAFDHPPGFMGFPKLVYLDLHNSGLVPENFGTFIALCPLVEKLTMIHCTAFDCLEIIGPKLKFFEFHGIFKTVSFKNCPVLTDLRLTFSYPAFKAENGFSFDLVKSLSCLPALDELQLQAYALEDLVEYGAPDKLPIALKTLKYLHLTDMYFEKTAETSCAICFIRSCTNLQRLKITAFTFEVVDSVADFLRAQTPTRSLTQLKAVKMQLFCGIESEMEFVRYILASATVLEKMAITPHPGTIDDGGESIVNELKQYPRASPKVEIISSDQKHDTFMV</sequence>
<dbReference type="InterPro" id="IPR036047">
    <property type="entry name" value="F-box-like_dom_sf"/>
</dbReference>
<gene>
    <name evidence="2" type="ORF">BUALT_Bualt05G0032300</name>
</gene>
<accession>A0AAV6XSC8</accession>